<reference evidence="2 3" key="1">
    <citation type="submission" date="2018-11" db="EMBL/GenBank/DDBJ databases">
        <authorList>
            <consortium name="Pathogen Informatics"/>
        </authorList>
    </citation>
    <scope>NUCLEOTIDE SEQUENCE [LARGE SCALE GENOMIC DNA]</scope>
    <source>
        <strain evidence="2 3">Zambia</strain>
    </source>
</reference>
<evidence type="ECO:0000313" key="3">
    <source>
        <dbReference type="Proteomes" id="UP000277204"/>
    </source>
</evidence>
<name>A0A183N0K5_9TREM</name>
<dbReference type="EMBL" id="UZAI01018883">
    <property type="protein sequence ID" value="VDP40936.1"/>
    <property type="molecule type" value="Genomic_DNA"/>
</dbReference>
<evidence type="ECO:0000256" key="1">
    <source>
        <dbReference type="SAM" id="MobiDB-lite"/>
    </source>
</evidence>
<keyword evidence="3" id="KW-1185">Reference proteome</keyword>
<feature type="compositionally biased region" description="Basic and acidic residues" evidence="1">
    <location>
        <begin position="436"/>
        <end position="454"/>
    </location>
</feature>
<evidence type="ECO:0000313" key="2">
    <source>
        <dbReference type="EMBL" id="VDP40936.1"/>
    </source>
</evidence>
<feature type="compositionally biased region" description="Basic and acidic residues" evidence="1">
    <location>
        <begin position="390"/>
        <end position="407"/>
    </location>
</feature>
<accession>A0A183N0K5</accession>
<sequence>MWDTGRAFQIAAEMRRYNLEIVLSNRLQAFRDLLNEGESTIENNWKGIIEAITSTCHEVMGHKKHHHKEWITVDTLDKIQERRNKKAAINTSRRRTEKAKAQAEYTEVKKQVKKSIRADKRKYVEDLATTAEKSSREGNMRRLYDITKKLSGNRRKPERPVKNKEGEVITNTKEQRNRWIEHFKELLNRPAPLNPPNIEAAPTDLSIDTSTSEGKHVINWTTRMKLDDLDFGDDMAFLSQAQQQMQQKTTSMAAASAAVGLNIHKEKGKILRYNTVCTNSITIDGEDLEDVKTFTYLGSIIDEHGGSDADVKACIGKTKAAYRQLKDIWNSKNCQPTPRNLENYECHHPEDTSVVYQQLSTQNTSDPLAGHYQQRPTMGENKPDPSGGRNQEEVLEVDRTHIEESTQLRHKTSPHMESSMPKEKRKTKEHTTPGNGERHEKNEQQLNGTRKEDPGQSVLENAVRQPMLHWW</sequence>
<organism evidence="2 3">
    <name type="scientific">Schistosoma margrebowiei</name>
    <dbReference type="NCBI Taxonomy" id="48269"/>
    <lineage>
        <taxon>Eukaryota</taxon>
        <taxon>Metazoa</taxon>
        <taxon>Spiralia</taxon>
        <taxon>Lophotrochozoa</taxon>
        <taxon>Platyhelminthes</taxon>
        <taxon>Trematoda</taxon>
        <taxon>Digenea</taxon>
        <taxon>Strigeidida</taxon>
        <taxon>Schistosomatoidea</taxon>
        <taxon>Schistosomatidae</taxon>
        <taxon>Schistosoma</taxon>
    </lineage>
</organism>
<protein>
    <submittedName>
        <fullName evidence="2">Uncharacterized protein</fullName>
    </submittedName>
</protein>
<dbReference type="PANTHER" id="PTHR47027">
    <property type="entry name" value="REVERSE TRANSCRIPTASE DOMAIN-CONTAINING PROTEIN"/>
    <property type="match status" value="1"/>
</dbReference>
<proteinExistence type="predicted"/>
<dbReference type="PANTHER" id="PTHR47027:SF25">
    <property type="entry name" value="REVERSE TRANSCRIPTASE DOMAIN-CONTAINING PROTEIN"/>
    <property type="match status" value="1"/>
</dbReference>
<dbReference type="AlphaFoldDB" id="A0A183N0K5"/>
<dbReference type="Proteomes" id="UP000277204">
    <property type="component" value="Unassembled WGS sequence"/>
</dbReference>
<gene>
    <name evidence="2" type="ORF">SMRZ_LOCUS21830</name>
</gene>
<feature type="region of interest" description="Disordered" evidence="1">
    <location>
        <begin position="364"/>
        <end position="471"/>
    </location>
</feature>